<dbReference type="Proteomes" id="UP000237144">
    <property type="component" value="Unassembled WGS sequence"/>
</dbReference>
<reference evidence="3 4" key="1">
    <citation type="journal article" date="2018" name="Front. Microbiol.">
        <title>Prospects for Fungal Bioremediation of Acidic Radioactive Waste Sites: Characterization and Genome Sequence of Rhodotorula taiwanensis MD1149.</title>
        <authorList>
            <person name="Tkavc R."/>
            <person name="Matrosova V.Y."/>
            <person name="Grichenko O.E."/>
            <person name="Gostincar C."/>
            <person name="Volpe R.P."/>
            <person name="Klimenkova P."/>
            <person name="Gaidamakova E.K."/>
            <person name="Zhou C.E."/>
            <person name="Stewart B.J."/>
            <person name="Lyman M.G."/>
            <person name="Malfatti S.A."/>
            <person name="Rubinfeld B."/>
            <person name="Courtot M."/>
            <person name="Singh J."/>
            <person name="Dalgard C.L."/>
            <person name="Hamilton T."/>
            <person name="Frey K.G."/>
            <person name="Gunde-Cimerman N."/>
            <person name="Dugan L."/>
            <person name="Daly M.J."/>
        </authorList>
    </citation>
    <scope>NUCLEOTIDE SEQUENCE [LARGE SCALE GENOMIC DNA]</scope>
    <source>
        <strain evidence="3 4">MD1149</strain>
    </source>
</reference>
<name>A0A2S5B0F0_9BASI</name>
<proteinExistence type="predicted"/>
<feature type="chain" id="PRO_5015509184" description="Extracellular membrane protein CFEM domain-containing protein" evidence="2">
    <location>
        <begin position="20"/>
        <end position="223"/>
    </location>
</feature>
<feature type="region of interest" description="Disordered" evidence="1">
    <location>
        <begin position="142"/>
        <end position="193"/>
    </location>
</feature>
<comment type="caution">
    <text evidence="3">The sequence shown here is derived from an EMBL/GenBank/DDBJ whole genome shotgun (WGS) entry which is preliminary data.</text>
</comment>
<accession>A0A2S5B0F0</accession>
<sequence length="223" mass="22225">MKWTRNLAAVTLSTLLVTAQSDQTSNDTADLLPDFPAPCVSACDPFNASVRECGQLAESSESAAISCLCDGPFQSQLGACGTCILQNTPDVTHSESYFVIVQLSATFAKQCGKPVHLDGASPEISSALERFGAEGASTSAAGVDAAVTTSSTDQVATPRTSAMTTSSPSVRAAATSGVPSSAAPSGVSSGSAAAVETSGAGGQARAWCSSAALALPLLVAAML</sequence>
<organism evidence="3 4">
    <name type="scientific">Rhodotorula taiwanensis</name>
    <dbReference type="NCBI Taxonomy" id="741276"/>
    <lineage>
        <taxon>Eukaryota</taxon>
        <taxon>Fungi</taxon>
        <taxon>Dikarya</taxon>
        <taxon>Basidiomycota</taxon>
        <taxon>Pucciniomycotina</taxon>
        <taxon>Microbotryomycetes</taxon>
        <taxon>Sporidiobolales</taxon>
        <taxon>Sporidiobolaceae</taxon>
        <taxon>Rhodotorula</taxon>
    </lineage>
</organism>
<feature type="compositionally biased region" description="Polar residues" evidence="1">
    <location>
        <begin position="147"/>
        <end position="169"/>
    </location>
</feature>
<evidence type="ECO:0000256" key="1">
    <source>
        <dbReference type="SAM" id="MobiDB-lite"/>
    </source>
</evidence>
<protein>
    <recommendedName>
        <fullName evidence="5">Extracellular membrane protein CFEM domain-containing protein</fullName>
    </recommendedName>
</protein>
<evidence type="ECO:0000313" key="3">
    <source>
        <dbReference type="EMBL" id="POY70264.1"/>
    </source>
</evidence>
<evidence type="ECO:0008006" key="5">
    <source>
        <dbReference type="Google" id="ProtNLM"/>
    </source>
</evidence>
<dbReference type="EMBL" id="PJQD01000140">
    <property type="protein sequence ID" value="POY70264.1"/>
    <property type="molecule type" value="Genomic_DNA"/>
</dbReference>
<evidence type="ECO:0000256" key="2">
    <source>
        <dbReference type="SAM" id="SignalP"/>
    </source>
</evidence>
<gene>
    <name evidence="3" type="ORF">BMF94_6850</name>
</gene>
<dbReference type="OrthoDB" id="10370331at2759"/>
<keyword evidence="4" id="KW-1185">Reference proteome</keyword>
<feature type="signal peptide" evidence="2">
    <location>
        <begin position="1"/>
        <end position="19"/>
    </location>
</feature>
<feature type="compositionally biased region" description="Low complexity" evidence="1">
    <location>
        <begin position="172"/>
        <end position="193"/>
    </location>
</feature>
<keyword evidence="2" id="KW-0732">Signal</keyword>
<dbReference type="AlphaFoldDB" id="A0A2S5B0F0"/>
<evidence type="ECO:0000313" key="4">
    <source>
        <dbReference type="Proteomes" id="UP000237144"/>
    </source>
</evidence>